<dbReference type="PANTHER" id="PTHR33048">
    <property type="entry name" value="PTH11-LIKE INTEGRAL MEMBRANE PROTEIN (AFU_ORTHOLOGUE AFUA_5G11245)"/>
    <property type="match status" value="1"/>
</dbReference>
<feature type="compositionally biased region" description="Polar residues" evidence="6">
    <location>
        <begin position="294"/>
        <end position="310"/>
    </location>
</feature>
<keyword evidence="4 7" id="KW-0472">Membrane</keyword>
<dbReference type="AlphaFoldDB" id="A0A9P4UHF7"/>
<evidence type="ECO:0000259" key="8">
    <source>
        <dbReference type="Pfam" id="PF20684"/>
    </source>
</evidence>
<dbReference type="EMBL" id="MU001492">
    <property type="protein sequence ID" value="KAF2452134.1"/>
    <property type="molecule type" value="Genomic_DNA"/>
</dbReference>
<evidence type="ECO:0000256" key="4">
    <source>
        <dbReference type="ARBA" id="ARBA00023136"/>
    </source>
</evidence>
<feature type="region of interest" description="Disordered" evidence="6">
    <location>
        <begin position="270"/>
        <end position="314"/>
    </location>
</feature>
<feature type="transmembrane region" description="Helical" evidence="7">
    <location>
        <begin position="117"/>
        <end position="136"/>
    </location>
</feature>
<feature type="transmembrane region" description="Helical" evidence="7">
    <location>
        <begin position="37"/>
        <end position="59"/>
    </location>
</feature>
<keyword evidence="2 7" id="KW-0812">Transmembrane</keyword>
<evidence type="ECO:0000313" key="9">
    <source>
        <dbReference type="EMBL" id="KAF2452134.1"/>
    </source>
</evidence>
<proteinExistence type="inferred from homology"/>
<feature type="transmembrane region" description="Helical" evidence="7">
    <location>
        <begin position="79"/>
        <end position="105"/>
    </location>
</feature>
<evidence type="ECO:0000256" key="2">
    <source>
        <dbReference type="ARBA" id="ARBA00022692"/>
    </source>
</evidence>
<feature type="domain" description="Rhodopsin" evidence="8">
    <location>
        <begin position="25"/>
        <end position="254"/>
    </location>
</feature>
<dbReference type="OrthoDB" id="2988756at2759"/>
<dbReference type="GO" id="GO:0016020">
    <property type="term" value="C:membrane"/>
    <property type="evidence" value="ECO:0007669"/>
    <property type="project" value="UniProtKB-SubCell"/>
</dbReference>
<dbReference type="PANTHER" id="PTHR33048:SF47">
    <property type="entry name" value="INTEGRAL MEMBRANE PROTEIN-RELATED"/>
    <property type="match status" value="1"/>
</dbReference>
<evidence type="ECO:0000256" key="1">
    <source>
        <dbReference type="ARBA" id="ARBA00004141"/>
    </source>
</evidence>
<dbReference type="Proteomes" id="UP000799764">
    <property type="component" value="Unassembled WGS sequence"/>
</dbReference>
<keyword evidence="10" id="KW-1185">Reference proteome</keyword>
<evidence type="ECO:0000313" key="10">
    <source>
        <dbReference type="Proteomes" id="UP000799764"/>
    </source>
</evidence>
<comment type="caution">
    <text evidence="9">The sequence shown here is derived from an EMBL/GenBank/DDBJ whole genome shotgun (WGS) entry which is preliminary data.</text>
</comment>
<dbReference type="InterPro" id="IPR049326">
    <property type="entry name" value="Rhodopsin_dom_fungi"/>
</dbReference>
<organism evidence="9 10">
    <name type="scientific">Karstenula rhodostoma CBS 690.94</name>
    <dbReference type="NCBI Taxonomy" id="1392251"/>
    <lineage>
        <taxon>Eukaryota</taxon>
        <taxon>Fungi</taxon>
        <taxon>Dikarya</taxon>
        <taxon>Ascomycota</taxon>
        <taxon>Pezizomycotina</taxon>
        <taxon>Dothideomycetes</taxon>
        <taxon>Pleosporomycetidae</taxon>
        <taxon>Pleosporales</taxon>
        <taxon>Massarineae</taxon>
        <taxon>Didymosphaeriaceae</taxon>
        <taxon>Karstenula</taxon>
    </lineage>
</organism>
<comment type="similarity">
    <text evidence="5">Belongs to the SAT4 family.</text>
</comment>
<evidence type="ECO:0000256" key="6">
    <source>
        <dbReference type="SAM" id="MobiDB-lite"/>
    </source>
</evidence>
<dbReference type="InterPro" id="IPR052337">
    <property type="entry name" value="SAT4-like"/>
</dbReference>
<feature type="transmembrane region" description="Helical" evidence="7">
    <location>
        <begin position="6"/>
        <end position="25"/>
    </location>
</feature>
<feature type="transmembrane region" description="Helical" evidence="7">
    <location>
        <begin position="199"/>
        <end position="221"/>
    </location>
</feature>
<dbReference type="Pfam" id="PF20684">
    <property type="entry name" value="Fung_rhodopsin"/>
    <property type="match status" value="1"/>
</dbReference>
<evidence type="ECO:0000256" key="5">
    <source>
        <dbReference type="ARBA" id="ARBA00038359"/>
    </source>
</evidence>
<protein>
    <recommendedName>
        <fullName evidence="8">Rhodopsin domain-containing protein</fullName>
    </recommendedName>
</protein>
<reference evidence="9" key="1">
    <citation type="journal article" date="2020" name="Stud. Mycol.">
        <title>101 Dothideomycetes genomes: a test case for predicting lifestyles and emergence of pathogens.</title>
        <authorList>
            <person name="Haridas S."/>
            <person name="Albert R."/>
            <person name="Binder M."/>
            <person name="Bloem J."/>
            <person name="Labutti K."/>
            <person name="Salamov A."/>
            <person name="Andreopoulos B."/>
            <person name="Baker S."/>
            <person name="Barry K."/>
            <person name="Bills G."/>
            <person name="Bluhm B."/>
            <person name="Cannon C."/>
            <person name="Castanera R."/>
            <person name="Culley D."/>
            <person name="Daum C."/>
            <person name="Ezra D."/>
            <person name="Gonzalez J."/>
            <person name="Henrissat B."/>
            <person name="Kuo A."/>
            <person name="Liang C."/>
            <person name="Lipzen A."/>
            <person name="Lutzoni F."/>
            <person name="Magnuson J."/>
            <person name="Mondo S."/>
            <person name="Nolan M."/>
            <person name="Ohm R."/>
            <person name="Pangilinan J."/>
            <person name="Park H.-J."/>
            <person name="Ramirez L."/>
            <person name="Alfaro M."/>
            <person name="Sun H."/>
            <person name="Tritt A."/>
            <person name="Yoshinaga Y."/>
            <person name="Zwiers L.-H."/>
            <person name="Turgeon B."/>
            <person name="Goodwin S."/>
            <person name="Spatafora J."/>
            <person name="Crous P."/>
            <person name="Grigoriev I."/>
        </authorList>
    </citation>
    <scope>NUCLEOTIDE SEQUENCE</scope>
    <source>
        <strain evidence="9">CBS 690.94</strain>
    </source>
</reference>
<evidence type="ECO:0000256" key="7">
    <source>
        <dbReference type="SAM" id="Phobius"/>
    </source>
</evidence>
<sequence>MGGNGLGHVVAWYICTAAAVPFVALRMYSRWTRIGKLAIEDFLIILALCCFSGELAIQQHMWNLGLGDMPKVKPENFKGIIQMVVPASILYVSALWAVKFALVFFYKRLAAPGSRLVLLYNITLGGLVAMYLFIFFDSIFQCFPHDKQWSMDPKYKCGHIAFEINYWTTVLFNIFSDVVIIALPIIMVSRLQIKLKQKLAVAGVFALGFFVIIASIIRAIYSLRNKTMLTCTVSMAETAIAIIAACLPALRSMIIGGSTNGASSYGQHYELSSTRRKTQEPNRLGNSGGIISVASGSRTTKSHHNPNGSEDSLVKAGLSVGLDGRENIRVDTTIETMYDADTKSRAGSSRTNLDSEP</sequence>
<keyword evidence="3 7" id="KW-1133">Transmembrane helix</keyword>
<accession>A0A9P4UHF7</accession>
<evidence type="ECO:0000256" key="3">
    <source>
        <dbReference type="ARBA" id="ARBA00022989"/>
    </source>
</evidence>
<comment type="subcellular location">
    <subcellularLocation>
        <location evidence="1">Membrane</location>
        <topology evidence="1">Multi-pass membrane protein</topology>
    </subcellularLocation>
</comment>
<feature type="transmembrane region" description="Helical" evidence="7">
    <location>
        <begin position="164"/>
        <end position="187"/>
    </location>
</feature>
<gene>
    <name evidence="9" type="ORF">P171DRAFT_493824</name>
</gene>
<name>A0A9P4UHF7_9PLEO</name>